<gene>
    <name evidence="5" type="ORF">ElyMa_000618600</name>
</gene>
<dbReference type="SUPFAM" id="SSF81296">
    <property type="entry name" value="E set domains"/>
    <property type="match status" value="3"/>
</dbReference>
<feature type="compositionally biased region" description="Polar residues" evidence="4">
    <location>
        <begin position="57"/>
        <end position="68"/>
    </location>
</feature>
<feature type="region of interest" description="Disordered" evidence="4">
    <location>
        <begin position="46"/>
        <end position="73"/>
    </location>
</feature>
<name>A0AAV4GA17_9GAST</name>
<feature type="region of interest" description="Disordered" evidence="4">
    <location>
        <begin position="131"/>
        <end position="150"/>
    </location>
</feature>
<dbReference type="InterPro" id="IPR014756">
    <property type="entry name" value="Ig_E-set"/>
</dbReference>
<evidence type="ECO:0000313" key="6">
    <source>
        <dbReference type="Proteomes" id="UP000762676"/>
    </source>
</evidence>
<comment type="caution">
    <text evidence="5">The sequence shown here is derived from an EMBL/GenBank/DDBJ whole genome shotgun (WGS) entry which is preliminary data.</text>
</comment>
<dbReference type="SMART" id="SM00557">
    <property type="entry name" value="IG_FLMN"/>
    <property type="match status" value="3"/>
</dbReference>
<dbReference type="GO" id="GO:0030036">
    <property type="term" value="P:actin cytoskeleton organization"/>
    <property type="evidence" value="ECO:0007669"/>
    <property type="project" value="InterPro"/>
</dbReference>
<feature type="region of interest" description="Disordered" evidence="4">
    <location>
        <begin position="227"/>
        <end position="246"/>
    </location>
</feature>
<evidence type="ECO:0000256" key="1">
    <source>
        <dbReference type="ARBA" id="ARBA00009238"/>
    </source>
</evidence>
<protein>
    <submittedName>
        <fullName evidence="5">Filamin-C</fullName>
    </submittedName>
</protein>
<dbReference type="AlphaFoldDB" id="A0AAV4GA17"/>
<sequence length="745" mass="81947">MSLPRSSYDSSYSYEETRSTKPAFSPSSSFATSTLKRDVGEFRKSFRDDSSAHIRSPISSNLTSSTELSPDGRAVYRQGSTLGTYINLPRNEEITFPVASGYFDGKSSQLSPSISSFSPSSARASSIFDSHHSPASMVHSTPKDRFHREDHMRSDYYRRSTTKASKGLPSPSSPSSSTSASLHQAAHYKDTGADTRFRIKVPEVKPVASDRHSSSGYVRLQQLRDASGNPLSHGASFSPRSDVSSLRDEEILTTSLAKLRPEDSAVTTAHHPPPPYPTDAVNATSFYPDDVDYVHTYNKYNEMRHVSFIDYEVTTVYNDNDEDASTRASTHASTIASAPSSAAPVFHLLRKSDVHAARVEAPSTDQLKVDIYSVGVIMDSKMTGTFDPDKLKVEAVAPTGRVIRIRGDGHYAAPFNSDEIGRWKVSMYYDDRYMDGCPIDVCDPSQVKIRDLQGGHVGKPNVFHVDCTQAGPGDLGVDVSMNGRPVSTHISPTSTPGYFKVNFTPFSPGPYEVNVHFNRAEVREGDVTFFDPDERQRKAVFIVRVEPKPDCVEVKASCDWEVDYITGKPFICHVTDSTDISVYGMEDGTVCAHPELIADCTRVGEGNLTAEVTHNGLRYPCKVRKDRPCVYRVSFKPRGPGTYKVWVYYDGQQVKGSPFVQEIAELEKPTAHGDGLYRGVPGKPATFTVDPRGFPGQVSVAVNGPTKPVSSQLEPKPDSTIKATYFPNERGPHTVHVKLDGKNID</sequence>
<feature type="compositionally biased region" description="Basic and acidic residues" evidence="4">
    <location>
        <begin position="141"/>
        <end position="150"/>
    </location>
</feature>
<reference evidence="5 6" key="1">
    <citation type="journal article" date="2021" name="Elife">
        <title>Chloroplast acquisition without the gene transfer in kleptoplastic sea slugs, Plakobranchus ocellatus.</title>
        <authorList>
            <person name="Maeda T."/>
            <person name="Takahashi S."/>
            <person name="Yoshida T."/>
            <person name="Shimamura S."/>
            <person name="Takaki Y."/>
            <person name="Nagai Y."/>
            <person name="Toyoda A."/>
            <person name="Suzuki Y."/>
            <person name="Arimoto A."/>
            <person name="Ishii H."/>
            <person name="Satoh N."/>
            <person name="Nishiyama T."/>
            <person name="Hasebe M."/>
            <person name="Maruyama T."/>
            <person name="Minagawa J."/>
            <person name="Obokata J."/>
            <person name="Shigenobu S."/>
        </authorList>
    </citation>
    <scope>NUCLEOTIDE SEQUENCE [LARGE SCALE GENOMIC DNA]</scope>
</reference>
<dbReference type="EMBL" id="BMAT01001243">
    <property type="protein sequence ID" value="GFR82091.1"/>
    <property type="molecule type" value="Genomic_DNA"/>
</dbReference>
<accession>A0AAV4GA17</accession>
<keyword evidence="2" id="KW-0677">Repeat</keyword>
<feature type="region of interest" description="Disordered" evidence="4">
    <location>
        <begin position="1"/>
        <end position="31"/>
    </location>
</feature>
<feature type="repeat" description="Filamin" evidence="3">
    <location>
        <begin position="661"/>
        <end position="745"/>
    </location>
</feature>
<evidence type="ECO:0000256" key="3">
    <source>
        <dbReference type="PROSITE-ProRule" id="PRU00087"/>
    </source>
</evidence>
<dbReference type="PANTHER" id="PTHR38537">
    <property type="entry name" value="JITTERBUG, ISOFORM N"/>
    <property type="match status" value="1"/>
</dbReference>
<dbReference type="Gene3D" id="2.60.40.10">
    <property type="entry name" value="Immunoglobulins"/>
    <property type="match status" value="4"/>
</dbReference>
<feature type="non-terminal residue" evidence="5">
    <location>
        <position position="745"/>
    </location>
</feature>
<evidence type="ECO:0000313" key="5">
    <source>
        <dbReference type="EMBL" id="GFR82091.1"/>
    </source>
</evidence>
<dbReference type="GO" id="GO:0051015">
    <property type="term" value="F:actin filament binding"/>
    <property type="evidence" value="ECO:0007669"/>
    <property type="project" value="InterPro"/>
</dbReference>
<organism evidence="5 6">
    <name type="scientific">Elysia marginata</name>
    <dbReference type="NCBI Taxonomy" id="1093978"/>
    <lineage>
        <taxon>Eukaryota</taxon>
        <taxon>Metazoa</taxon>
        <taxon>Spiralia</taxon>
        <taxon>Lophotrochozoa</taxon>
        <taxon>Mollusca</taxon>
        <taxon>Gastropoda</taxon>
        <taxon>Heterobranchia</taxon>
        <taxon>Euthyneura</taxon>
        <taxon>Panpulmonata</taxon>
        <taxon>Sacoglossa</taxon>
        <taxon>Placobranchoidea</taxon>
        <taxon>Plakobranchidae</taxon>
        <taxon>Elysia</taxon>
    </lineage>
</organism>
<feature type="repeat" description="Filamin" evidence="3">
    <location>
        <begin position="452"/>
        <end position="522"/>
    </location>
</feature>
<evidence type="ECO:0000256" key="4">
    <source>
        <dbReference type="SAM" id="MobiDB-lite"/>
    </source>
</evidence>
<feature type="region of interest" description="Disordered" evidence="4">
    <location>
        <begin position="157"/>
        <end position="194"/>
    </location>
</feature>
<dbReference type="InterPro" id="IPR017868">
    <property type="entry name" value="Filamin/ABP280_repeat-like"/>
</dbReference>
<proteinExistence type="inferred from homology"/>
<feature type="compositionally biased region" description="Low complexity" evidence="4">
    <location>
        <begin position="169"/>
        <end position="181"/>
    </location>
</feature>
<keyword evidence="6" id="KW-1185">Reference proteome</keyword>
<feature type="repeat" description="Filamin" evidence="3">
    <location>
        <begin position="584"/>
        <end position="663"/>
    </location>
</feature>
<dbReference type="InterPro" id="IPR001298">
    <property type="entry name" value="Filamin/ABP280_rpt"/>
</dbReference>
<dbReference type="PROSITE" id="PS50194">
    <property type="entry name" value="FILAMIN_REPEAT"/>
    <property type="match status" value="3"/>
</dbReference>
<evidence type="ECO:0000256" key="2">
    <source>
        <dbReference type="ARBA" id="ARBA00022737"/>
    </source>
</evidence>
<dbReference type="Proteomes" id="UP000762676">
    <property type="component" value="Unassembled WGS sequence"/>
</dbReference>
<comment type="similarity">
    <text evidence="1">Belongs to the filamin family.</text>
</comment>
<dbReference type="InterPro" id="IPR044801">
    <property type="entry name" value="Filamin"/>
</dbReference>
<dbReference type="PANTHER" id="PTHR38537:SF16">
    <property type="entry name" value="CALPONIN-HOMOLOGY (CH) DOMAIN-CONTAINING PROTEIN"/>
    <property type="match status" value="1"/>
</dbReference>
<dbReference type="Pfam" id="PF00630">
    <property type="entry name" value="Filamin"/>
    <property type="match status" value="3"/>
</dbReference>
<dbReference type="InterPro" id="IPR013783">
    <property type="entry name" value="Ig-like_fold"/>
</dbReference>